<feature type="signal peptide" evidence="3">
    <location>
        <begin position="1"/>
        <end position="20"/>
    </location>
</feature>
<dbReference type="GO" id="GO:0016740">
    <property type="term" value="F:transferase activity"/>
    <property type="evidence" value="ECO:0007669"/>
    <property type="project" value="UniProtKB-KW"/>
</dbReference>
<dbReference type="PANTHER" id="PTHR12203:SF35">
    <property type="entry name" value="PROTEIN O-GLUCOSYLTRANSFERASE 1"/>
    <property type="match status" value="1"/>
</dbReference>
<evidence type="ECO:0000256" key="1">
    <source>
        <dbReference type="ARBA" id="ARBA00010118"/>
    </source>
</evidence>
<evidence type="ECO:0000259" key="4">
    <source>
        <dbReference type="SMART" id="SM00672"/>
    </source>
</evidence>
<sequence>MMPSFFILLGLLRLLVPCSCIRLSGEEADIDCSQYKPLFSNIDRDLERWKSDGISRALMERTLLQHTTRKSGQKGFAAGFWNGRAYLLDPPNLTVTGHHALLFIVYLQNLVHLQRSFNIPDVDFVISTIDRPLGLNIPPSSKDLPVFRFCKGDSHADILIPIFHFHMKDYDNSILEKVLQNDKKYPWRLKKNKIFGRFSLYNRHVHTQDPSMPKRLGFGGTEICNSTKLVMTCPVRSHFVRWCNQHDDLDIGSGGHIKMLDHAQYKYLVHLDGQGLSSRLDQLLPLNSLVFKEESGYRAFYHHLLEPYEHFIPFWKERPEEILDALKWARENELQAQRIALQAREVALKYLNRRARSCYWFKLLSEFSSLLKYKPEPDPGSLYFSSYIPIDEYIANISSRSSDNGDPALERLMQSMRAGKSFFP</sequence>
<gene>
    <name evidence="5" type="ORF">CEUSTIGMA_g3612.t1</name>
</gene>
<keyword evidence="2" id="KW-0808">Transferase</keyword>
<evidence type="ECO:0000313" key="6">
    <source>
        <dbReference type="Proteomes" id="UP000232323"/>
    </source>
</evidence>
<dbReference type="PANTHER" id="PTHR12203">
    <property type="entry name" value="KDEL LYS-ASP-GLU-LEU CONTAINING - RELATED"/>
    <property type="match status" value="1"/>
</dbReference>
<dbReference type="Proteomes" id="UP000232323">
    <property type="component" value="Unassembled WGS sequence"/>
</dbReference>
<evidence type="ECO:0000313" key="5">
    <source>
        <dbReference type="EMBL" id="GAX76168.1"/>
    </source>
</evidence>
<comment type="caution">
    <text evidence="5">The sequence shown here is derived from an EMBL/GenBank/DDBJ whole genome shotgun (WGS) entry which is preliminary data.</text>
</comment>
<keyword evidence="3" id="KW-0732">Signal</keyword>
<accession>A0A250WZA2</accession>
<feature type="chain" id="PRO_5012377325" description="Glycosyl transferase CAP10 domain-containing protein" evidence="3">
    <location>
        <begin position="21"/>
        <end position="424"/>
    </location>
</feature>
<organism evidence="5 6">
    <name type="scientific">Chlamydomonas eustigma</name>
    <dbReference type="NCBI Taxonomy" id="1157962"/>
    <lineage>
        <taxon>Eukaryota</taxon>
        <taxon>Viridiplantae</taxon>
        <taxon>Chlorophyta</taxon>
        <taxon>core chlorophytes</taxon>
        <taxon>Chlorophyceae</taxon>
        <taxon>CS clade</taxon>
        <taxon>Chlamydomonadales</taxon>
        <taxon>Chlamydomonadaceae</taxon>
        <taxon>Chlamydomonas</taxon>
    </lineage>
</organism>
<dbReference type="EMBL" id="BEGY01000016">
    <property type="protein sequence ID" value="GAX76168.1"/>
    <property type="molecule type" value="Genomic_DNA"/>
</dbReference>
<reference evidence="5 6" key="1">
    <citation type="submission" date="2017-08" db="EMBL/GenBank/DDBJ databases">
        <title>Acidophilic green algal genome provides insights into adaptation to an acidic environment.</title>
        <authorList>
            <person name="Hirooka S."/>
            <person name="Hirose Y."/>
            <person name="Kanesaki Y."/>
            <person name="Higuchi S."/>
            <person name="Fujiwara T."/>
            <person name="Onuma R."/>
            <person name="Era A."/>
            <person name="Ohbayashi R."/>
            <person name="Uzuka A."/>
            <person name="Nozaki H."/>
            <person name="Yoshikawa H."/>
            <person name="Miyagishima S.Y."/>
        </authorList>
    </citation>
    <scope>NUCLEOTIDE SEQUENCE [LARGE SCALE GENOMIC DNA]</scope>
    <source>
        <strain evidence="5 6">NIES-2499</strain>
    </source>
</reference>
<keyword evidence="6" id="KW-1185">Reference proteome</keyword>
<dbReference type="InterPro" id="IPR006598">
    <property type="entry name" value="CAP10"/>
</dbReference>
<protein>
    <recommendedName>
        <fullName evidence="4">Glycosyl transferase CAP10 domain-containing protein</fullName>
    </recommendedName>
</protein>
<dbReference type="InterPro" id="IPR051091">
    <property type="entry name" value="O-Glucosyltr/Glycosyltrsf_90"/>
</dbReference>
<feature type="domain" description="Glycosyl transferase CAP10" evidence="4">
    <location>
        <begin position="118"/>
        <end position="374"/>
    </location>
</feature>
<proteinExistence type="inferred from homology"/>
<name>A0A250WZA2_9CHLO</name>
<dbReference type="OrthoDB" id="535029at2759"/>
<comment type="similarity">
    <text evidence="1">Belongs to the glycosyltransferase 90 family.</text>
</comment>
<dbReference type="AlphaFoldDB" id="A0A250WZA2"/>
<evidence type="ECO:0000256" key="3">
    <source>
        <dbReference type="SAM" id="SignalP"/>
    </source>
</evidence>
<dbReference type="Pfam" id="PF05686">
    <property type="entry name" value="Glyco_transf_90"/>
    <property type="match status" value="1"/>
</dbReference>
<evidence type="ECO:0000256" key="2">
    <source>
        <dbReference type="ARBA" id="ARBA00022679"/>
    </source>
</evidence>
<dbReference type="SMART" id="SM00672">
    <property type="entry name" value="CAP10"/>
    <property type="match status" value="1"/>
</dbReference>